<feature type="compositionally biased region" description="Basic and acidic residues" evidence="1">
    <location>
        <begin position="135"/>
        <end position="144"/>
    </location>
</feature>
<dbReference type="AlphaFoldDB" id="J3NB38"/>
<feature type="compositionally biased region" description="Polar residues" evidence="1">
    <location>
        <begin position="145"/>
        <end position="163"/>
    </location>
</feature>
<feature type="compositionally biased region" description="Basic and acidic residues" evidence="1">
    <location>
        <begin position="49"/>
        <end position="60"/>
    </location>
</feature>
<evidence type="ECO:0000313" key="3">
    <source>
        <dbReference type="Proteomes" id="UP000006038"/>
    </source>
</evidence>
<feature type="region of interest" description="Disordered" evidence="1">
    <location>
        <begin position="1"/>
        <end position="184"/>
    </location>
</feature>
<keyword evidence="3" id="KW-1185">Reference proteome</keyword>
<dbReference type="eggNOG" id="ENOG502SY79">
    <property type="taxonomic scope" value="Eukaryota"/>
</dbReference>
<name>J3NB38_ORYBR</name>
<evidence type="ECO:0000313" key="2">
    <source>
        <dbReference type="EnsemblPlants" id="OB12G11960.1"/>
    </source>
</evidence>
<protein>
    <submittedName>
        <fullName evidence="2">Uncharacterized protein</fullName>
    </submittedName>
</protein>
<sequence length="247" mass="25401">MAAATVSGFEDRTRRPTDAAGGRRRLGRESVCARRVAEKLDTGGTKILSSDRRPFRESMELMRVSSSVGKGVEDGADVDGERGGDEAGGGLGSSAVGGAAERAEADLDDGADGGGEHGEAKRARSSASLSPCVTKLEKRKEEKATNSSTSSKRATPSPTSQDGSPARLRSSPGVARESPTKTATVKSVFMFTTPLSSPLFCSSDLKWSALSNRTMQIAGFCTEAAAAPRRLGGSKVAAESGANAGAD</sequence>
<evidence type="ECO:0000256" key="1">
    <source>
        <dbReference type="SAM" id="MobiDB-lite"/>
    </source>
</evidence>
<dbReference type="Gramene" id="OB12G11960.1">
    <property type="protein sequence ID" value="OB12G11960.1"/>
    <property type="gene ID" value="OB12G11960"/>
</dbReference>
<dbReference type="HOGENOM" id="CLU_1125991_0_0_1"/>
<feature type="compositionally biased region" description="Basic and acidic residues" evidence="1">
    <location>
        <begin position="27"/>
        <end position="41"/>
    </location>
</feature>
<dbReference type="EnsemblPlants" id="OB12G11960.1">
    <property type="protein sequence ID" value="OB12G11960.1"/>
    <property type="gene ID" value="OB12G11960"/>
</dbReference>
<reference evidence="2" key="1">
    <citation type="journal article" date="2013" name="Nat. Commun.">
        <title>Whole-genome sequencing of Oryza brachyantha reveals mechanisms underlying Oryza genome evolution.</title>
        <authorList>
            <person name="Chen J."/>
            <person name="Huang Q."/>
            <person name="Gao D."/>
            <person name="Wang J."/>
            <person name="Lang Y."/>
            <person name="Liu T."/>
            <person name="Li B."/>
            <person name="Bai Z."/>
            <person name="Luis Goicoechea J."/>
            <person name="Liang C."/>
            <person name="Chen C."/>
            <person name="Zhang W."/>
            <person name="Sun S."/>
            <person name="Liao Y."/>
            <person name="Zhang X."/>
            <person name="Yang L."/>
            <person name="Song C."/>
            <person name="Wang M."/>
            <person name="Shi J."/>
            <person name="Liu G."/>
            <person name="Liu J."/>
            <person name="Zhou H."/>
            <person name="Zhou W."/>
            <person name="Yu Q."/>
            <person name="An N."/>
            <person name="Chen Y."/>
            <person name="Cai Q."/>
            <person name="Wang B."/>
            <person name="Liu B."/>
            <person name="Min J."/>
            <person name="Huang Y."/>
            <person name="Wu H."/>
            <person name="Li Z."/>
            <person name="Zhang Y."/>
            <person name="Yin Y."/>
            <person name="Song W."/>
            <person name="Jiang J."/>
            <person name="Jackson S.A."/>
            <person name="Wing R.A."/>
            <person name="Wang J."/>
            <person name="Chen M."/>
        </authorList>
    </citation>
    <scope>NUCLEOTIDE SEQUENCE [LARGE SCALE GENOMIC DNA]</scope>
    <source>
        <strain evidence="2">cv. IRGC 101232</strain>
    </source>
</reference>
<organism evidence="2">
    <name type="scientific">Oryza brachyantha</name>
    <name type="common">malo sina</name>
    <dbReference type="NCBI Taxonomy" id="4533"/>
    <lineage>
        <taxon>Eukaryota</taxon>
        <taxon>Viridiplantae</taxon>
        <taxon>Streptophyta</taxon>
        <taxon>Embryophyta</taxon>
        <taxon>Tracheophyta</taxon>
        <taxon>Spermatophyta</taxon>
        <taxon>Magnoliopsida</taxon>
        <taxon>Liliopsida</taxon>
        <taxon>Poales</taxon>
        <taxon>Poaceae</taxon>
        <taxon>BOP clade</taxon>
        <taxon>Oryzoideae</taxon>
        <taxon>Oryzeae</taxon>
        <taxon>Oryzinae</taxon>
        <taxon>Oryza</taxon>
    </lineage>
</organism>
<accession>J3NB38</accession>
<proteinExistence type="predicted"/>
<dbReference type="Proteomes" id="UP000006038">
    <property type="component" value="Chromosome 12"/>
</dbReference>
<reference evidence="2" key="2">
    <citation type="submission" date="2013-04" db="UniProtKB">
        <authorList>
            <consortium name="EnsemblPlants"/>
        </authorList>
    </citation>
    <scope>IDENTIFICATION</scope>
</reference>